<dbReference type="Gene3D" id="1.20.1560.10">
    <property type="entry name" value="ABC transporter type 1, transmembrane domain"/>
    <property type="match status" value="1"/>
</dbReference>
<dbReference type="GO" id="GO:0005886">
    <property type="term" value="C:plasma membrane"/>
    <property type="evidence" value="ECO:0007669"/>
    <property type="project" value="UniProtKB-SubCell"/>
</dbReference>
<dbReference type="Proteomes" id="UP000296374">
    <property type="component" value="Chromosome"/>
</dbReference>
<dbReference type="PROSITE" id="PS00211">
    <property type="entry name" value="ABC_TRANSPORTER_1"/>
    <property type="match status" value="1"/>
</dbReference>
<name>A0A4P7HKE8_9RHOB</name>
<dbReference type="GO" id="GO:0016887">
    <property type="term" value="F:ATP hydrolysis activity"/>
    <property type="evidence" value="ECO:0007669"/>
    <property type="project" value="InterPro"/>
</dbReference>
<accession>A0A4P7HKE8</accession>
<evidence type="ECO:0000256" key="2">
    <source>
        <dbReference type="ARBA" id="ARBA00022448"/>
    </source>
</evidence>
<dbReference type="KEGG" id="plia:E4191_07900"/>
<feature type="domain" description="ABC transporter" evidence="10">
    <location>
        <begin position="370"/>
        <end position="610"/>
    </location>
</feature>
<dbReference type="EMBL" id="CP038439">
    <property type="protein sequence ID" value="QBX34644.1"/>
    <property type="molecule type" value="Genomic_DNA"/>
</dbReference>
<dbReference type="InterPro" id="IPR039421">
    <property type="entry name" value="Type_1_exporter"/>
</dbReference>
<dbReference type="PROSITE" id="PS50929">
    <property type="entry name" value="ABC_TM1F"/>
    <property type="match status" value="1"/>
</dbReference>
<dbReference type="InterPro" id="IPR003439">
    <property type="entry name" value="ABC_transporter-like_ATP-bd"/>
</dbReference>
<evidence type="ECO:0000256" key="1">
    <source>
        <dbReference type="ARBA" id="ARBA00004651"/>
    </source>
</evidence>
<keyword evidence="5" id="KW-0547">Nucleotide-binding</keyword>
<evidence type="ECO:0000256" key="7">
    <source>
        <dbReference type="ARBA" id="ARBA00022989"/>
    </source>
</evidence>
<evidence type="ECO:0000256" key="5">
    <source>
        <dbReference type="ARBA" id="ARBA00022741"/>
    </source>
</evidence>
<dbReference type="GO" id="GO:0015421">
    <property type="term" value="F:ABC-type oligopeptide transporter activity"/>
    <property type="evidence" value="ECO:0007669"/>
    <property type="project" value="TreeGrafter"/>
</dbReference>
<evidence type="ECO:0000259" key="10">
    <source>
        <dbReference type="PROSITE" id="PS50893"/>
    </source>
</evidence>
<dbReference type="PROSITE" id="PS50893">
    <property type="entry name" value="ABC_TRANSPORTER_2"/>
    <property type="match status" value="1"/>
</dbReference>
<keyword evidence="4 9" id="KW-0812">Transmembrane</keyword>
<organism evidence="12 13">
    <name type="scientific">Paracoccus liaowanqingii</name>
    <dbReference type="NCBI Taxonomy" id="2560053"/>
    <lineage>
        <taxon>Bacteria</taxon>
        <taxon>Pseudomonadati</taxon>
        <taxon>Pseudomonadota</taxon>
        <taxon>Alphaproteobacteria</taxon>
        <taxon>Rhodobacterales</taxon>
        <taxon>Paracoccaceae</taxon>
        <taxon>Paracoccus</taxon>
    </lineage>
</organism>
<dbReference type="GO" id="GO:0005524">
    <property type="term" value="F:ATP binding"/>
    <property type="evidence" value="ECO:0007669"/>
    <property type="project" value="UniProtKB-KW"/>
</dbReference>
<sequence length="616" mass="68566">MPPDTPAAPDFSARWAALKNIPPFLAMVWRASPALTLAMVVLRLIRALMPVAMLWVGKLIIDQVVALSASGGPETLTGWWDSGLADGLVWLVALELALAVGQDVLGRLVTYVDALLQEKLVIDISIRLMDHAAGLDLASFEDAGFQDRLDRARRQTMGRIPLLNQLMQQMQDSVTVASFAVGLILYNPWLVVLLALALIPSLLGEMHFNARTYALNHARAADRRERDYLRMIAATAETAKEVKIFGLSPWLRDRYLVLARRFYVENRVIQRRQLSVMAVLTALGTLAYYAAFLWIIARTLTGQLSLGDLTFLSGSFLRLRGLLEGLLAGFSGMAGQAMYLDDLFEFFTAVPAIASPADPLPVPRPIVQGFRFENVGFRYPGREDWAIRHMTLDLKVGETVALVGENGAGKTTIVKLLARLYDPDEGRITLEGRDLRDYDLDKLRGTIGVIFQDFVRYAVTAAENIAIGRIEARDDRPRIIASAERALADQVIAKLPQGYDQMVGRRFARGLDLSGGEWQKLAIARAYMRDAQLLVLDEPTAALDARAEYEVFQRFKDLTAGRTALLISHRFSSVRMADRIIVLEAGRVQDQGTHAELVARPGRYRELFELQAQGYR</sequence>
<comment type="subcellular location">
    <subcellularLocation>
        <location evidence="1">Cell membrane</location>
        <topology evidence="1">Multi-pass membrane protein</topology>
    </subcellularLocation>
</comment>
<evidence type="ECO:0000256" key="4">
    <source>
        <dbReference type="ARBA" id="ARBA00022692"/>
    </source>
</evidence>
<dbReference type="InterPro" id="IPR011527">
    <property type="entry name" value="ABC1_TM_dom"/>
</dbReference>
<keyword evidence="7 9" id="KW-1133">Transmembrane helix</keyword>
<evidence type="ECO:0000256" key="6">
    <source>
        <dbReference type="ARBA" id="ARBA00022840"/>
    </source>
</evidence>
<feature type="transmembrane region" description="Helical" evidence="9">
    <location>
        <begin position="174"/>
        <end position="199"/>
    </location>
</feature>
<evidence type="ECO:0000259" key="11">
    <source>
        <dbReference type="PROSITE" id="PS50929"/>
    </source>
</evidence>
<dbReference type="SUPFAM" id="SSF52540">
    <property type="entry name" value="P-loop containing nucleoside triphosphate hydrolases"/>
    <property type="match status" value="1"/>
</dbReference>
<dbReference type="RefSeq" id="WP_135312933.1">
    <property type="nucleotide sequence ID" value="NZ_CP038439.1"/>
</dbReference>
<dbReference type="AlphaFoldDB" id="A0A4P7HKE8"/>
<feature type="transmembrane region" description="Helical" evidence="9">
    <location>
        <begin position="24"/>
        <end position="45"/>
    </location>
</feature>
<keyword evidence="8 9" id="KW-0472">Membrane</keyword>
<dbReference type="SUPFAM" id="SSF90123">
    <property type="entry name" value="ABC transporter transmembrane region"/>
    <property type="match status" value="1"/>
</dbReference>
<feature type="domain" description="ABC transmembrane type-1" evidence="11">
    <location>
        <begin position="37"/>
        <end position="335"/>
    </location>
</feature>
<dbReference type="InterPro" id="IPR036640">
    <property type="entry name" value="ABC1_TM_sf"/>
</dbReference>
<keyword evidence="3" id="KW-1003">Cell membrane</keyword>
<keyword evidence="6 12" id="KW-0067">ATP-binding</keyword>
<dbReference type="InterPro" id="IPR017871">
    <property type="entry name" value="ABC_transporter-like_CS"/>
</dbReference>
<dbReference type="Pfam" id="PF00005">
    <property type="entry name" value="ABC_tran"/>
    <property type="match status" value="1"/>
</dbReference>
<keyword evidence="2" id="KW-0813">Transport</keyword>
<dbReference type="FunFam" id="3.40.50.300:FF:000221">
    <property type="entry name" value="Multidrug ABC transporter ATP-binding protein"/>
    <property type="match status" value="1"/>
</dbReference>
<dbReference type="PANTHER" id="PTHR43394:SF1">
    <property type="entry name" value="ATP-BINDING CASSETTE SUB-FAMILY B MEMBER 10, MITOCHONDRIAL"/>
    <property type="match status" value="1"/>
</dbReference>
<gene>
    <name evidence="12" type="ORF">E4191_07900</name>
</gene>
<protein>
    <submittedName>
        <fullName evidence="12">ABC transporter ATP-binding protein</fullName>
    </submittedName>
</protein>
<reference evidence="13" key="1">
    <citation type="submission" date="2019-03" db="EMBL/GenBank/DDBJ databases">
        <authorList>
            <person name="Li J."/>
        </authorList>
    </citation>
    <scope>NUCLEOTIDE SEQUENCE [LARGE SCALE GENOMIC DNA]</scope>
    <source>
        <strain evidence="13">2251</strain>
    </source>
</reference>
<evidence type="ECO:0000256" key="3">
    <source>
        <dbReference type="ARBA" id="ARBA00022475"/>
    </source>
</evidence>
<evidence type="ECO:0000313" key="12">
    <source>
        <dbReference type="EMBL" id="QBX34644.1"/>
    </source>
</evidence>
<evidence type="ECO:0000313" key="13">
    <source>
        <dbReference type="Proteomes" id="UP000296374"/>
    </source>
</evidence>
<dbReference type="SMART" id="SM00382">
    <property type="entry name" value="AAA"/>
    <property type="match status" value="1"/>
</dbReference>
<proteinExistence type="predicted"/>
<evidence type="ECO:0000256" key="9">
    <source>
        <dbReference type="SAM" id="Phobius"/>
    </source>
</evidence>
<feature type="transmembrane region" description="Helical" evidence="9">
    <location>
        <begin position="274"/>
        <end position="296"/>
    </location>
</feature>
<dbReference type="PANTHER" id="PTHR43394">
    <property type="entry name" value="ATP-DEPENDENT PERMEASE MDL1, MITOCHONDRIAL"/>
    <property type="match status" value="1"/>
</dbReference>
<evidence type="ECO:0000256" key="8">
    <source>
        <dbReference type="ARBA" id="ARBA00023136"/>
    </source>
</evidence>
<dbReference type="InterPro" id="IPR027417">
    <property type="entry name" value="P-loop_NTPase"/>
</dbReference>
<dbReference type="Gene3D" id="3.40.50.300">
    <property type="entry name" value="P-loop containing nucleotide triphosphate hydrolases"/>
    <property type="match status" value="1"/>
</dbReference>
<dbReference type="InterPro" id="IPR003593">
    <property type="entry name" value="AAA+_ATPase"/>
</dbReference>